<dbReference type="EMBL" id="CP005851">
    <property type="protein sequence ID" value="AHH09760.1"/>
    <property type="molecule type" value="Genomic_DNA"/>
</dbReference>
<evidence type="ECO:0000256" key="1">
    <source>
        <dbReference type="SAM" id="Phobius"/>
    </source>
</evidence>
<gene>
    <name evidence="2" type="ORF">BPA_0071600</name>
</gene>
<keyword evidence="1" id="KW-0472">Membrane</keyword>
<accession>A0ABN4C6T7</accession>
<sequence>MKVPSLKIALNEIFLCWLLGILFKGILFVKFISLDNISKQDSHIYYRRVYFADAFYEYKGSSETKKVKFTIEVTPLGEKHITIDFVDPLNYPVLSLMVAIKRHVIDLDIKGELS</sequence>
<protein>
    <recommendedName>
        <fullName evidence="4">Cytosolic protein</fullName>
    </recommendedName>
</protein>
<keyword evidence="1" id="KW-0812">Transmembrane</keyword>
<feature type="transmembrane region" description="Helical" evidence="1">
    <location>
        <begin position="12"/>
        <end position="32"/>
    </location>
</feature>
<evidence type="ECO:0000313" key="2">
    <source>
        <dbReference type="EMBL" id="AHH09760.1"/>
    </source>
</evidence>
<proteinExistence type="predicted"/>
<keyword evidence="3" id="KW-1185">Reference proteome</keyword>
<dbReference type="Proteomes" id="UP000019331">
    <property type="component" value="Chromosome"/>
</dbReference>
<evidence type="ECO:0008006" key="4">
    <source>
        <dbReference type="Google" id="ProtNLM"/>
    </source>
</evidence>
<organism evidence="2 3">
    <name type="scientific">Borrelia parkeri SLO</name>
    <dbReference type="NCBI Taxonomy" id="1313294"/>
    <lineage>
        <taxon>Bacteria</taxon>
        <taxon>Pseudomonadati</taxon>
        <taxon>Spirochaetota</taxon>
        <taxon>Spirochaetia</taxon>
        <taxon>Spirochaetales</taxon>
        <taxon>Borreliaceae</taxon>
        <taxon>Borrelia</taxon>
    </lineage>
</organism>
<keyword evidence="1" id="KW-1133">Transmembrane helix</keyword>
<evidence type="ECO:0000313" key="3">
    <source>
        <dbReference type="Proteomes" id="UP000019331"/>
    </source>
</evidence>
<reference evidence="2" key="1">
    <citation type="submission" date="2016-10" db="EMBL/GenBank/DDBJ databases">
        <title>Comparative Genomics of Relapsing Fever Spirochetes.</title>
        <authorList>
            <person name="Schwan T.G."/>
            <person name="Raffel S.J."/>
            <person name="Porcella S.F."/>
            <person name="Martens C.A."/>
            <person name="Bruno D.P."/>
            <person name="Ricklefs S.M."/>
            <person name="Barbian K.B."/>
        </authorList>
    </citation>
    <scope>NUCLEOTIDE SEQUENCE</scope>
    <source>
        <strain evidence="2">SLO</strain>
    </source>
</reference>
<name>A0ABN4C6T7_BORPR</name>